<organism evidence="1 2">
    <name type="scientific">Trifolium medium</name>
    <dbReference type="NCBI Taxonomy" id="97028"/>
    <lineage>
        <taxon>Eukaryota</taxon>
        <taxon>Viridiplantae</taxon>
        <taxon>Streptophyta</taxon>
        <taxon>Embryophyta</taxon>
        <taxon>Tracheophyta</taxon>
        <taxon>Spermatophyta</taxon>
        <taxon>Magnoliopsida</taxon>
        <taxon>eudicotyledons</taxon>
        <taxon>Gunneridae</taxon>
        <taxon>Pentapetalae</taxon>
        <taxon>rosids</taxon>
        <taxon>fabids</taxon>
        <taxon>Fabales</taxon>
        <taxon>Fabaceae</taxon>
        <taxon>Papilionoideae</taxon>
        <taxon>50 kb inversion clade</taxon>
        <taxon>NPAAA clade</taxon>
        <taxon>Hologalegina</taxon>
        <taxon>IRL clade</taxon>
        <taxon>Trifolieae</taxon>
        <taxon>Trifolium</taxon>
    </lineage>
</organism>
<comment type="caution">
    <text evidence="1">The sequence shown here is derived from an EMBL/GenBank/DDBJ whole genome shotgun (WGS) entry which is preliminary data.</text>
</comment>
<evidence type="ECO:0000313" key="1">
    <source>
        <dbReference type="EMBL" id="MCI31655.1"/>
    </source>
</evidence>
<proteinExistence type="predicted"/>
<name>A0A392R7Y0_9FABA</name>
<dbReference type="EMBL" id="LXQA010188864">
    <property type="protein sequence ID" value="MCI31655.1"/>
    <property type="molecule type" value="Genomic_DNA"/>
</dbReference>
<evidence type="ECO:0000313" key="2">
    <source>
        <dbReference type="Proteomes" id="UP000265520"/>
    </source>
</evidence>
<protein>
    <submittedName>
        <fullName evidence="1">Uncharacterized protein</fullName>
    </submittedName>
</protein>
<sequence length="89" mass="9670">MLRFLNVIHFPNFSIFNNASSSTTALSSLIASAAASSSQTSSPPLSLSSPSYCVNHCFIFAFSGFHLAVSKLQRLTAIRFQFGFLDPFT</sequence>
<reference evidence="1 2" key="1">
    <citation type="journal article" date="2018" name="Front. Plant Sci.">
        <title>Red Clover (Trifolium pratense) and Zigzag Clover (T. medium) - A Picture of Genomic Similarities and Differences.</title>
        <authorList>
            <person name="Dluhosova J."/>
            <person name="Istvanek J."/>
            <person name="Nedelnik J."/>
            <person name="Repkova J."/>
        </authorList>
    </citation>
    <scope>NUCLEOTIDE SEQUENCE [LARGE SCALE GENOMIC DNA]</scope>
    <source>
        <strain evidence="2">cv. 10/8</strain>
        <tissue evidence="1">Leaf</tissue>
    </source>
</reference>
<accession>A0A392R7Y0</accession>
<dbReference type="AlphaFoldDB" id="A0A392R7Y0"/>
<keyword evidence="2" id="KW-1185">Reference proteome</keyword>
<dbReference type="Proteomes" id="UP000265520">
    <property type="component" value="Unassembled WGS sequence"/>
</dbReference>